<dbReference type="Proteomes" id="UP000518752">
    <property type="component" value="Unassembled WGS sequence"/>
</dbReference>
<dbReference type="Pfam" id="PF08506">
    <property type="entry name" value="Cse1"/>
    <property type="match status" value="1"/>
</dbReference>
<dbReference type="InterPro" id="IPR036187">
    <property type="entry name" value="DNA_mismatch_repair_MutS_sf"/>
</dbReference>
<sequence length="463" mass="51854">MGRLRLGVPYGLLPVGLLSSYAKQQKENSPPEPVIRLVRSQRAGNIDEDDEEQGAKGGVHPILKVDAIRFLYTFRNQLTKQQLLAVLPLLIKALDDSENYVTYTYAAIAIEKVLGIRQNGQILFAQADVRDFAPQLLGVLMSKIERAGTPEKIAENDHLMKAAMRVIITARQTLIPTYQQLLNRLVAVLGVISKNASNPKFDQYIFESLSALMRFVTSGSPTTIPTFESTLFEPFTIILMQDIDPRLIKRYFLLGHDELIPREGKDEAYDEVMTEIEELEEGLEEALKKFEKSLGMKLSWWHSAVGTEEIYMIETSAGQKNIPKEWTRNGGTKVEAREKRNTAIKKFKFRIYNEFDEDRGIWLRAIRVFAKLDCLFSLAKSSAAIGEPSCRPKFVGEEEGDGSAWFDFKSLRHPTLCVNGSVEDFIPNDVKLGGDVGKIALLTAENGLFTGLLSTMSGCTPPV</sequence>
<dbReference type="SUPFAM" id="SSF48334">
    <property type="entry name" value="DNA repair protein MutS, domain III"/>
    <property type="match status" value="1"/>
</dbReference>
<dbReference type="Gene3D" id="3.40.50.300">
    <property type="entry name" value="P-loop containing nucleotide triphosphate hydrolases"/>
    <property type="match status" value="1"/>
</dbReference>
<dbReference type="Pfam" id="PF03378">
    <property type="entry name" value="CAS_CSE1"/>
    <property type="match status" value="1"/>
</dbReference>
<organism evidence="3 4">
    <name type="scientific">Collybiopsis confluens</name>
    <dbReference type="NCBI Taxonomy" id="2823264"/>
    <lineage>
        <taxon>Eukaryota</taxon>
        <taxon>Fungi</taxon>
        <taxon>Dikarya</taxon>
        <taxon>Basidiomycota</taxon>
        <taxon>Agaricomycotina</taxon>
        <taxon>Agaricomycetes</taxon>
        <taxon>Agaricomycetidae</taxon>
        <taxon>Agaricales</taxon>
        <taxon>Marasmiineae</taxon>
        <taxon>Omphalotaceae</taxon>
        <taxon>Collybiopsis</taxon>
    </lineage>
</organism>
<protein>
    <recommendedName>
        <fullName evidence="2">DNA mismatch repair protein MutS core domain-containing protein</fullName>
    </recommendedName>
</protein>
<dbReference type="GO" id="GO:0030983">
    <property type="term" value="F:mismatched DNA binding"/>
    <property type="evidence" value="ECO:0007669"/>
    <property type="project" value="InterPro"/>
</dbReference>
<dbReference type="GO" id="GO:0006298">
    <property type="term" value="P:mismatch repair"/>
    <property type="evidence" value="ECO:0007669"/>
    <property type="project" value="InterPro"/>
</dbReference>
<dbReference type="InterPro" id="IPR013713">
    <property type="entry name" value="XPO2_central"/>
</dbReference>
<keyword evidence="4" id="KW-1185">Reference proteome</keyword>
<dbReference type="InterPro" id="IPR005043">
    <property type="entry name" value="XPO2_C"/>
</dbReference>
<dbReference type="InterPro" id="IPR027417">
    <property type="entry name" value="P-loop_NTPase"/>
</dbReference>
<dbReference type="InterPro" id="IPR016024">
    <property type="entry name" value="ARM-type_fold"/>
</dbReference>
<dbReference type="Gene3D" id="1.25.10.10">
    <property type="entry name" value="Leucine-rich Repeat Variant"/>
    <property type="match status" value="1"/>
</dbReference>
<dbReference type="EMBL" id="JAACJN010000326">
    <property type="protein sequence ID" value="KAF5348092.1"/>
    <property type="molecule type" value="Genomic_DNA"/>
</dbReference>
<accession>A0A8H5CUA9</accession>
<dbReference type="GO" id="GO:0006886">
    <property type="term" value="P:intracellular protein transport"/>
    <property type="evidence" value="ECO:0007669"/>
    <property type="project" value="InterPro"/>
</dbReference>
<dbReference type="PANTHER" id="PTHR11361">
    <property type="entry name" value="DNA MISMATCH REPAIR PROTEIN MUTS FAMILY MEMBER"/>
    <property type="match status" value="1"/>
</dbReference>
<dbReference type="GO" id="GO:0031267">
    <property type="term" value="F:small GTPase binding"/>
    <property type="evidence" value="ECO:0007669"/>
    <property type="project" value="InterPro"/>
</dbReference>
<evidence type="ECO:0000313" key="3">
    <source>
        <dbReference type="EMBL" id="KAF5348092.1"/>
    </source>
</evidence>
<dbReference type="GO" id="GO:0032301">
    <property type="term" value="C:MutSalpha complex"/>
    <property type="evidence" value="ECO:0007669"/>
    <property type="project" value="TreeGrafter"/>
</dbReference>
<name>A0A8H5CUA9_9AGAR</name>
<dbReference type="PANTHER" id="PTHR11361:SF148">
    <property type="entry name" value="DNA MISMATCH REPAIR PROTEIN MSH6"/>
    <property type="match status" value="1"/>
</dbReference>
<dbReference type="SUPFAM" id="SSF48371">
    <property type="entry name" value="ARM repeat"/>
    <property type="match status" value="1"/>
</dbReference>
<dbReference type="GO" id="GO:0005524">
    <property type="term" value="F:ATP binding"/>
    <property type="evidence" value="ECO:0007669"/>
    <property type="project" value="InterPro"/>
</dbReference>
<comment type="similarity">
    <text evidence="1">Belongs to the DNA mismatch repair MutS family.</text>
</comment>
<evidence type="ECO:0000256" key="1">
    <source>
        <dbReference type="ARBA" id="ARBA00006271"/>
    </source>
</evidence>
<dbReference type="Gene3D" id="1.10.1420.10">
    <property type="match status" value="1"/>
</dbReference>
<dbReference type="OrthoDB" id="3268246at2759"/>
<dbReference type="InterPro" id="IPR011989">
    <property type="entry name" value="ARM-like"/>
</dbReference>
<dbReference type="SMART" id="SM00533">
    <property type="entry name" value="MUTSd"/>
    <property type="match status" value="1"/>
</dbReference>
<dbReference type="InterPro" id="IPR045076">
    <property type="entry name" value="MutS"/>
</dbReference>
<evidence type="ECO:0000259" key="2">
    <source>
        <dbReference type="SMART" id="SM00533"/>
    </source>
</evidence>
<comment type="caution">
    <text evidence="3">The sequence shown here is derived from an EMBL/GenBank/DDBJ whole genome shotgun (WGS) entry which is preliminary data.</text>
</comment>
<evidence type="ECO:0000313" key="4">
    <source>
        <dbReference type="Proteomes" id="UP000518752"/>
    </source>
</evidence>
<proteinExistence type="inferred from homology"/>
<reference evidence="3 4" key="1">
    <citation type="journal article" date="2020" name="ISME J.">
        <title>Uncovering the hidden diversity of litter-decomposition mechanisms in mushroom-forming fungi.</title>
        <authorList>
            <person name="Floudas D."/>
            <person name="Bentzer J."/>
            <person name="Ahren D."/>
            <person name="Johansson T."/>
            <person name="Persson P."/>
            <person name="Tunlid A."/>
        </authorList>
    </citation>
    <scope>NUCLEOTIDE SEQUENCE [LARGE SCALE GENOMIC DNA]</scope>
    <source>
        <strain evidence="3 4">CBS 406.79</strain>
    </source>
</reference>
<dbReference type="InterPro" id="IPR007696">
    <property type="entry name" value="DNA_mismatch_repair_MutS_core"/>
</dbReference>
<gene>
    <name evidence="3" type="ORF">D9757_013744</name>
</gene>
<feature type="domain" description="DNA mismatch repair protein MutS core" evidence="2">
    <location>
        <begin position="131"/>
        <end position="419"/>
    </location>
</feature>
<dbReference type="AlphaFoldDB" id="A0A8H5CUA9"/>
<dbReference type="GO" id="GO:0140664">
    <property type="term" value="F:ATP-dependent DNA damage sensor activity"/>
    <property type="evidence" value="ECO:0007669"/>
    <property type="project" value="InterPro"/>
</dbReference>